<keyword evidence="2" id="KW-1185">Reference proteome</keyword>
<gene>
    <name evidence="1" type="ORF">PENTCL1PPCAC_6141</name>
</gene>
<protein>
    <recommendedName>
        <fullName evidence="3">HEAT repeat-containing protein 1</fullName>
    </recommendedName>
</protein>
<comment type="caution">
    <text evidence="1">The sequence shown here is derived from an EMBL/GenBank/DDBJ whole genome shotgun (WGS) entry which is preliminary data.</text>
</comment>
<dbReference type="AlphaFoldDB" id="A0AAV5SKU3"/>
<reference evidence="1" key="1">
    <citation type="submission" date="2023-10" db="EMBL/GenBank/DDBJ databases">
        <title>Genome assembly of Pristionchus species.</title>
        <authorList>
            <person name="Yoshida K."/>
            <person name="Sommer R.J."/>
        </authorList>
    </citation>
    <scope>NUCLEOTIDE SEQUENCE</scope>
    <source>
        <strain evidence="1">RS0144</strain>
    </source>
</reference>
<evidence type="ECO:0008006" key="3">
    <source>
        <dbReference type="Google" id="ProtNLM"/>
    </source>
</evidence>
<accession>A0AAV5SKU3</accession>
<sequence>DDFIRLSVDSLSLKKTCLWLIYDISSLIGEDLLPYVHALIKKCLRGNDEASCRSLPIFSAFVSLLRHCKHQQQTENEKTFTLLFPVIVQRIVYGDEYWKRTTFERLTELAECAPA</sequence>
<name>A0AAV5SKU3_9BILA</name>
<organism evidence="1 2">
    <name type="scientific">Pristionchus entomophagus</name>
    <dbReference type="NCBI Taxonomy" id="358040"/>
    <lineage>
        <taxon>Eukaryota</taxon>
        <taxon>Metazoa</taxon>
        <taxon>Ecdysozoa</taxon>
        <taxon>Nematoda</taxon>
        <taxon>Chromadorea</taxon>
        <taxon>Rhabditida</taxon>
        <taxon>Rhabditina</taxon>
        <taxon>Diplogasteromorpha</taxon>
        <taxon>Diplogasteroidea</taxon>
        <taxon>Neodiplogasteridae</taxon>
        <taxon>Pristionchus</taxon>
    </lineage>
</organism>
<proteinExistence type="predicted"/>
<evidence type="ECO:0000313" key="2">
    <source>
        <dbReference type="Proteomes" id="UP001432027"/>
    </source>
</evidence>
<feature type="non-terminal residue" evidence="1">
    <location>
        <position position="1"/>
    </location>
</feature>
<feature type="non-terminal residue" evidence="1">
    <location>
        <position position="115"/>
    </location>
</feature>
<evidence type="ECO:0000313" key="1">
    <source>
        <dbReference type="EMBL" id="GMS83966.1"/>
    </source>
</evidence>
<dbReference type="InterPro" id="IPR016024">
    <property type="entry name" value="ARM-type_fold"/>
</dbReference>
<dbReference type="Proteomes" id="UP001432027">
    <property type="component" value="Unassembled WGS sequence"/>
</dbReference>
<dbReference type="SUPFAM" id="SSF48371">
    <property type="entry name" value="ARM repeat"/>
    <property type="match status" value="1"/>
</dbReference>
<dbReference type="EMBL" id="BTSX01000002">
    <property type="protein sequence ID" value="GMS83966.1"/>
    <property type="molecule type" value="Genomic_DNA"/>
</dbReference>